<feature type="compositionally biased region" description="Basic and acidic residues" evidence="1">
    <location>
        <begin position="67"/>
        <end position="97"/>
    </location>
</feature>
<protein>
    <submittedName>
        <fullName evidence="2">Uncharacterized protein</fullName>
    </submittedName>
</protein>
<name>T0M423_COLGC</name>
<dbReference type="Proteomes" id="UP000015530">
    <property type="component" value="Unassembled WGS sequence"/>
</dbReference>
<dbReference type="OrthoDB" id="4846286at2759"/>
<feature type="region of interest" description="Disordered" evidence="1">
    <location>
        <begin position="42"/>
        <end position="168"/>
    </location>
</feature>
<organism evidence="2 3">
    <name type="scientific">Colletotrichum gloeosporioides (strain Cg-14)</name>
    <name type="common">Anthracnose fungus</name>
    <name type="synonym">Glomerella cingulata</name>
    <dbReference type="NCBI Taxonomy" id="1237896"/>
    <lineage>
        <taxon>Eukaryota</taxon>
        <taxon>Fungi</taxon>
        <taxon>Dikarya</taxon>
        <taxon>Ascomycota</taxon>
        <taxon>Pezizomycotina</taxon>
        <taxon>Sordariomycetes</taxon>
        <taxon>Hypocreomycetidae</taxon>
        <taxon>Glomerellales</taxon>
        <taxon>Glomerellaceae</taxon>
        <taxon>Colletotrichum</taxon>
        <taxon>Colletotrichum gloeosporioides species complex</taxon>
    </lineage>
</organism>
<sequence length="206" mass="22646">MPRKTQPKSALGGISLFGEGALRDLSAADVRNATTIINAVLRGDVDSGSQKGQKPQKAPGTGTSRFTEARRAKAAAKKAEKEAEERKVATAEKEKNAMKKVGTENQVAVDEKEANANEKKVAAMENVDTEKKEAQAEDENSEEAVVESKVKERQGSIDSDADAAAEDWADISETEEDLRRAYVKSIFRRVHETLENMKDITERRKR</sequence>
<dbReference type="EMBL" id="AMYD01000921">
    <property type="protein sequence ID" value="EQB55500.1"/>
    <property type="molecule type" value="Genomic_DNA"/>
</dbReference>
<dbReference type="HOGENOM" id="CLU_1331858_0_0_1"/>
<feature type="compositionally biased region" description="Basic and acidic residues" evidence="1">
    <location>
        <begin position="109"/>
        <end position="135"/>
    </location>
</feature>
<dbReference type="AlphaFoldDB" id="T0M423"/>
<feature type="compositionally biased region" description="Acidic residues" evidence="1">
    <location>
        <begin position="136"/>
        <end position="145"/>
    </location>
</feature>
<evidence type="ECO:0000313" key="2">
    <source>
        <dbReference type="EMBL" id="EQB55500.1"/>
    </source>
</evidence>
<evidence type="ECO:0000313" key="3">
    <source>
        <dbReference type="Proteomes" id="UP000015530"/>
    </source>
</evidence>
<comment type="caution">
    <text evidence="2">The sequence shown here is derived from an EMBL/GenBank/DDBJ whole genome shotgun (WGS) entry which is preliminary data.</text>
</comment>
<feature type="compositionally biased region" description="Basic and acidic residues" evidence="1">
    <location>
        <begin position="146"/>
        <end position="155"/>
    </location>
</feature>
<evidence type="ECO:0000256" key="1">
    <source>
        <dbReference type="SAM" id="MobiDB-lite"/>
    </source>
</evidence>
<gene>
    <name evidence="2" type="ORF">CGLO_04568</name>
</gene>
<accession>T0M423</accession>
<proteinExistence type="predicted"/>
<reference evidence="3" key="1">
    <citation type="journal article" date="2013" name="Mol. Plant Microbe Interact.">
        <title>Global aspects of pacC regulation of pathogenicity genes in Colletotrichum gloeosporioides as revealed by transcriptome analysis.</title>
        <authorList>
            <person name="Alkan N."/>
            <person name="Meng X."/>
            <person name="Friedlander G."/>
            <person name="Reuveni E."/>
            <person name="Sukno S."/>
            <person name="Sherman A."/>
            <person name="Thon M."/>
            <person name="Fluhr R."/>
            <person name="Prusky D."/>
        </authorList>
    </citation>
    <scope>NUCLEOTIDE SEQUENCE [LARGE SCALE GENOMIC DNA]</scope>
    <source>
        <strain evidence="3">Cg-14</strain>
    </source>
</reference>
<feature type="compositionally biased region" description="Acidic residues" evidence="1">
    <location>
        <begin position="159"/>
        <end position="168"/>
    </location>
</feature>